<dbReference type="CDD" id="cd00093">
    <property type="entry name" value="HTH_XRE"/>
    <property type="match status" value="1"/>
</dbReference>
<sequence length="284" mass="32147">MAKRQGPTLRAQWLGQQLRDLREEANFTLRQAGEVLQRDGSTVSRFETGEFPMRRPDLLALLDFYGVDDRKQREALLALNQETWQKGWWDGYADEVDRKFVDYVWLESRAQEIRTFETILVTGLLQTPGYARAAITAAEPTATDEQVERWLELRLARQKALYREDPLRLSVVLDESVLRREVGGADVMREQLVHLADMARRSNVEVRVLQLSAGAHTGPCGYLHVILLDDPYPQVGYIETLAGAIYVEPPVSERLVAAYARLQEIALGPEETVALIAAAAEDLE</sequence>
<protein>
    <submittedName>
        <fullName evidence="2">Helix-turn-helix domain-containing protein</fullName>
    </submittedName>
</protein>
<evidence type="ECO:0000259" key="1">
    <source>
        <dbReference type="SMART" id="SM00530"/>
    </source>
</evidence>
<dbReference type="OrthoDB" id="4285266at2"/>
<feature type="domain" description="HTH cro/C1-type" evidence="1">
    <location>
        <begin position="17"/>
        <end position="72"/>
    </location>
</feature>
<dbReference type="RefSeq" id="WP_073482546.1">
    <property type="nucleotide sequence ID" value="NZ_FQVN01000003.1"/>
</dbReference>
<dbReference type="EMBL" id="FQVN01000003">
    <property type="protein sequence ID" value="SHF31234.1"/>
    <property type="molecule type" value="Genomic_DNA"/>
</dbReference>
<dbReference type="Pfam" id="PF13560">
    <property type="entry name" value="HTH_31"/>
    <property type="match status" value="1"/>
</dbReference>
<dbReference type="SUPFAM" id="SSF47413">
    <property type="entry name" value="lambda repressor-like DNA-binding domains"/>
    <property type="match status" value="1"/>
</dbReference>
<dbReference type="InterPro" id="IPR043917">
    <property type="entry name" value="DUF5753"/>
</dbReference>
<dbReference type="Pfam" id="PF19054">
    <property type="entry name" value="DUF5753"/>
    <property type="match status" value="1"/>
</dbReference>
<dbReference type="STRING" id="2017.SAMN05444320_103181"/>
<dbReference type="Proteomes" id="UP000184501">
    <property type="component" value="Unassembled WGS sequence"/>
</dbReference>
<evidence type="ECO:0000313" key="3">
    <source>
        <dbReference type="Proteomes" id="UP000184501"/>
    </source>
</evidence>
<name>A0A1M5AM70_STRHI</name>
<dbReference type="InterPro" id="IPR010982">
    <property type="entry name" value="Lambda_DNA-bd_dom_sf"/>
</dbReference>
<gene>
    <name evidence="2" type="ORF">SAMN05444320_103181</name>
</gene>
<dbReference type="InterPro" id="IPR001387">
    <property type="entry name" value="Cro/C1-type_HTH"/>
</dbReference>
<accession>A0A1M5AM70</accession>
<dbReference type="SMART" id="SM00530">
    <property type="entry name" value="HTH_XRE"/>
    <property type="match status" value="1"/>
</dbReference>
<organism evidence="2 3">
    <name type="scientific">Streptoalloteichus hindustanus</name>
    <dbReference type="NCBI Taxonomy" id="2017"/>
    <lineage>
        <taxon>Bacteria</taxon>
        <taxon>Bacillati</taxon>
        <taxon>Actinomycetota</taxon>
        <taxon>Actinomycetes</taxon>
        <taxon>Pseudonocardiales</taxon>
        <taxon>Pseudonocardiaceae</taxon>
        <taxon>Streptoalloteichus</taxon>
    </lineage>
</organism>
<dbReference type="Gene3D" id="1.10.260.40">
    <property type="entry name" value="lambda repressor-like DNA-binding domains"/>
    <property type="match status" value="1"/>
</dbReference>
<dbReference type="AlphaFoldDB" id="A0A1M5AM70"/>
<reference evidence="2 3" key="1">
    <citation type="submission" date="2016-11" db="EMBL/GenBank/DDBJ databases">
        <authorList>
            <person name="Jaros S."/>
            <person name="Januszkiewicz K."/>
            <person name="Wedrychowicz H."/>
        </authorList>
    </citation>
    <scope>NUCLEOTIDE SEQUENCE [LARGE SCALE GENOMIC DNA]</scope>
    <source>
        <strain evidence="2 3">DSM 44523</strain>
    </source>
</reference>
<proteinExistence type="predicted"/>
<dbReference type="GO" id="GO:0003677">
    <property type="term" value="F:DNA binding"/>
    <property type="evidence" value="ECO:0007669"/>
    <property type="project" value="InterPro"/>
</dbReference>
<evidence type="ECO:0000313" key="2">
    <source>
        <dbReference type="EMBL" id="SHF31234.1"/>
    </source>
</evidence>
<keyword evidence="3" id="KW-1185">Reference proteome</keyword>